<dbReference type="AlphaFoldDB" id="A0A0D0CWM4"/>
<dbReference type="HOGENOM" id="CLU_2126987_0_0_1"/>
<name>A0A0D0CWM4_9AGAM</name>
<evidence type="ECO:0008006" key="3">
    <source>
        <dbReference type="Google" id="ProtNLM"/>
    </source>
</evidence>
<protein>
    <recommendedName>
        <fullName evidence="3">Zinc finger PHD-type domain-containing protein</fullName>
    </recommendedName>
</protein>
<gene>
    <name evidence="1" type="ORF">PAXRUDRAFT_66011</name>
</gene>
<reference evidence="2" key="2">
    <citation type="submission" date="2015-01" db="EMBL/GenBank/DDBJ databases">
        <title>Evolutionary Origins and Diversification of the Mycorrhizal Mutualists.</title>
        <authorList>
            <consortium name="DOE Joint Genome Institute"/>
            <consortium name="Mycorrhizal Genomics Consortium"/>
            <person name="Kohler A."/>
            <person name="Kuo A."/>
            <person name="Nagy L.G."/>
            <person name="Floudas D."/>
            <person name="Copeland A."/>
            <person name="Barry K.W."/>
            <person name="Cichocki N."/>
            <person name="Veneault-Fourrey C."/>
            <person name="LaButti K."/>
            <person name="Lindquist E.A."/>
            <person name="Lipzen A."/>
            <person name="Lundell T."/>
            <person name="Morin E."/>
            <person name="Murat C."/>
            <person name="Riley R."/>
            <person name="Ohm R."/>
            <person name="Sun H."/>
            <person name="Tunlid A."/>
            <person name="Henrissat B."/>
            <person name="Grigoriev I.V."/>
            <person name="Hibbett D.S."/>
            <person name="Martin F."/>
        </authorList>
    </citation>
    <scope>NUCLEOTIDE SEQUENCE [LARGE SCALE GENOMIC DNA]</scope>
    <source>
        <strain evidence="2">Ve08.2h10</strain>
    </source>
</reference>
<evidence type="ECO:0000313" key="1">
    <source>
        <dbReference type="EMBL" id="KIK75476.1"/>
    </source>
</evidence>
<evidence type="ECO:0000313" key="2">
    <source>
        <dbReference type="Proteomes" id="UP000054538"/>
    </source>
</evidence>
<keyword evidence="2" id="KW-1185">Reference proteome</keyword>
<accession>A0A0D0CWM4</accession>
<feature type="non-terminal residue" evidence="1">
    <location>
        <position position="1"/>
    </location>
</feature>
<proteinExistence type="predicted"/>
<organism evidence="1 2">
    <name type="scientific">Paxillus rubicundulus Ve08.2h10</name>
    <dbReference type="NCBI Taxonomy" id="930991"/>
    <lineage>
        <taxon>Eukaryota</taxon>
        <taxon>Fungi</taxon>
        <taxon>Dikarya</taxon>
        <taxon>Basidiomycota</taxon>
        <taxon>Agaricomycotina</taxon>
        <taxon>Agaricomycetes</taxon>
        <taxon>Agaricomycetidae</taxon>
        <taxon>Boletales</taxon>
        <taxon>Paxilineae</taxon>
        <taxon>Paxillaceae</taxon>
        <taxon>Paxillus</taxon>
    </lineage>
</organism>
<reference evidence="1 2" key="1">
    <citation type="submission" date="2014-04" db="EMBL/GenBank/DDBJ databases">
        <authorList>
            <consortium name="DOE Joint Genome Institute"/>
            <person name="Kuo A."/>
            <person name="Kohler A."/>
            <person name="Jargeat P."/>
            <person name="Nagy L.G."/>
            <person name="Floudas D."/>
            <person name="Copeland A."/>
            <person name="Barry K.W."/>
            <person name="Cichocki N."/>
            <person name="Veneault-Fourrey C."/>
            <person name="LaButti K."/>
            <person name="Lindquist E.A."/>
            <person name="Lipzen A."/>
            <person name="Lundell T."/>
            <person name="Morin E."/>
            <person name="Murat C."/>
            <person name="Sun H."/>
            <person name="Tunlid A."/>
            <person name="Henrissat B."/>
            <person name="Grigoriev I.V."/>
            <person name="Hibbett D.S."/>
            <person name="Martin F."/>
            <person name="Nordberg H.P."/>
            <person name="Cantor M.N."/>
            <person name="Hua S.X."/>
        </authorList>
    </citation>
    <scope>NUCLEOTIDE SEQUENCE [LARGE SCALE GENOMIC DNA]</scope>
    <source>
        <strain evidence="1 2">Ve08.2h10</strain>
    </source>
</reference>
<dbReference type="EMBL" id="KN828088">
    <property type="protein sequence ID" value="KIK75476.1"/>
    <property type="molecule type" value="Genomic_DNA"/>
</dbReference>
<dbReference type="InParanoid" id="A0A0D0CWM4"/>
<sequence length="114" mass="12431">MVRTSNTAKKSTGGKAVHVSVLKHIGLDLTGELKGLTTAIRARTANEVCPKPPIESHDGGDLWICDTCPRVFCNRCVVVDAKYLTLVAEDGVVFVCVSCHWLKTRRGNSPSPYY</sequence>
<dbReference type="OrthoDB" id="2652344at2759"/>
<dbReference type="InterPro" id="IPR011011">
    <property type="entry name" value="Znf_FYVE_PHD"/>
</dbReference>
<dbReference type="Proteomes" id="UP000054538">
    <property type="component" value="Unassembled WGS sequence"/>
</dbReference>
<dbReference type="SUPFAM" id="SSF57903">
    <property type="entry name" value="FYVE/PHD zinc finger"/>
    <property type="match status" value="1"/>
</dbReference>